<dbReference type="Proteomes" id="UP000000270">
    <property type="component" value="Chromosome"/>
</dbReference>
<dbReference type="InterPro" id="IPR009056">
    <property type="entry name" value="Cyt_c-like_dom"/>
</dbReference>
<dbReference type="KEGG" id="azc:AZC_2746"/>
<dbReference type="AlphaFoldDB" id="A8I956"/>
<evidence type="ECO:0000313" key="8">
    <source>
        <dbReference type="Proteomes" id="UP000000270"/>
    </source>
</evidence>
<reference evidence="7 8" key="6">
    <citation type="journal article" date="2011" name="Appl. Environ. Microbiol.">
        <title>Involvement of the azorhizobial chromosome partition gene (parA) in the onset of bacteroid differentiation during Sesbania rostrata stem nodule development.</title>
        <authorList>
            <person name="Liu CT."/>
            <person name="Lee KB."/>
            <person name="Wang YS."/>
            <person name="Peng MH."/>
            <person name="Lee KT."/>
            <person name="Suzuki S."/>
            <person name="Suzuki T."/>
            <person name="Oyaizu H."/>
        </authorList>
    </citation>
    <scope>NUCLEOTIDE SEQUENCE [LARGE SCALE GENOMIC DNA]</scope>
    <source>
        <strain evidence="8">ATCC 43989 / DSM 5975 / JCM 20966 / LMG 6465 / NBRC 14845 / NCIMB 13405 / ORS 571</strain>
    </source>
</reference>
<sequence length="414" mass="43094">MISRPTRVLLGLSLLAGLCGAATAALAAGGLDGLDIRIGRALFNRAWVPAPSSTHADDGLGPLFDARSCASCHPDGRRARTIVTPDGQLDGRGMVLVLMQPGGTGDPVYGRRLQIDAVPGLTPEGILGVADEPLPDGRTARTPAPQQLGYGPLASATGLSLRVAQDLRGRGQLEQVSDAALEKLEAQQAKGPDAVHGRLRRVPAANGKTVIGRYGWKASQPTLASQSAEAFFLDMGMSTSFHPEPWGDCTPVQIACRNAPHGERGEGGLEIPDSILDRVVAYVASLTTPDTEKDPAGARLFAATGCAACHQPALPSRQGGTVRLFTDLMLHDLGEGLADTLPDPGAKPSEWRTAPLAGLSDALARDTGLLHDGRAKSVEEAVLWHGGQAAGAVARFRALPAGQKAALLQYVSKL</sequence>
<dbReference type="InterPro" id="IPR036909">
    <property type="entry name" value="Cyt_c-like_dom_sf"/>
</dbReference>
<dbReference type="GO" id="GO:0020037">
    <property type="term" value="F:heme binding"/>
    <property type="evidence" value="ECO:0007669"/>
    <property type="project" value="InterPro"/>
</dbReference>
<dbReference type="EMBL" id="AP009384">
    <property type="protein sequence ID" value="BAF88744.1"/>
    <property type="molecule type" value="Genomic_DNA"/>
</dbReference>
<dbReference type="PROSITE" id="PS51007">
    <property type="entry name" value="CYTC"/>
    <property type="match status" value="1"/>
</dbReference>
<evidence type="ECO:0000256" key="4">
    <source>
        <dbReference type="PROSITE-ProRule" id="PRU00433"/>
    </source>
</evidence>
<evidence type="ECO:0000256" key="2">
    <source>
        <dbReference type="ARBA" id="ARBA00022723"/>
    </source>
</evidence>
<evidence type="ECO:0000256" key="1">
    <source>
        <dbReference type="ARBA" id="ARBA00022617"/>
    </source>
</evidence>
<protein>
    <submittedName>
        <fullName evidence="7">Putative thiol oxidoreductase</fullName>
    </submittedName>
</protein>
<dbReference type="GO" id="GO:0009055">
    <property type="term" value="F:electron transfer activity"/>
    <property type="evidence" value="ECO:0007669"/>
    <property type="project" value="InterPro"/>
</dbReference>
<reference evidence="7 8" key="3">
    <citation type="journal article" date="2008" name="BMC Genomics">
        <title>The genome of the versatile nitrogen fixer Azorhizobium caulinodans ORS571.</title>
        <authorList>
            <person name="Lee KB."/>
            <person name="Backer P.D."/>
            <person name="Aono T."/>
            <person name="Liu CT."/>
            <person name="Suzuki S."/>
            <person name="Suzuki T."/>
            <person name="Kaneko T."/>
            <person name="Yamada M."/>
            <person name="Tabata S."/>
            <person name="Kupfer D.M."/>
            <person name="Najar F.Z."/>
            <person name="Wiley G.B."/>
            <person name="Roe B."/>
            <person name="Binnewies T.T."/>
            <person name="Ussery D.W."/>
            <person name="D'Haeze W."/>
            <person name="Herder J.D."/>
            <person name="Gevers D."/>
            <person name="Vereecke D."/>
            <person name="Holsters M."/>
            <person name="Oyaizu H."/>
        </authorList>
    </citation>
    <scope>NUCLEOTIDE SEQUENCE [LARGE SCALE GENOMIC DNA]</scope>
    <source>
        <strain evidence="8">ATCC 43989 / DSM 5975 / JCM 20966 / LMG 6465 / NBRC 14845 / NCIMB 13405 / ORS 571</strain>
    </source>
</reference>
<dbReference type="GO" id="GO:0004130">
    <property type="term" value="F:cytochrome-c peroxidase activity"/>
    <property type="evidence" value="ECO:0007669"/>
    <property type="project" value="TreeGrafter"/>
</dbReference>
<dbReference type="HOGENOM" id="CLU_033900_1_0_5"/>
<reference evidence="7 8" key="5">
    <citation type="journal article" date="2010" name="Appl. Environ. Microbiol.">
        <title>phrR-like gene praR of Azorhizobium caulinodans ORS571 is essential for symbiosis with Sesbania rostrata and is involved in expression of reb genes.</title>
        <authorList>
            <person name="Akiba N."/>
            <person name="Aono T."/>
            <person name="Toyazaki H."/>
            <person name="Sato S."/>
            <person name="Oyaizu H."/>
        </authorList>
    </citation>
    <scope>NUCLEOTIDE SEQUENCE [LARGE SCALE GENOMIC DNA]</scope>
    <source>
        <strain evidence="8">ATCC 43989 / DSM 5975 / JCM 20966 / LMG 6465 / NBRC 14845 / NCIMB 13405 / ORS 571</strain>
    </source>
</reference>
<dbReference type="PANTHER" id="PTHR30600">
    <property type="entry name" value="CYTOCHROME C PEROXIDASE-RELATED"/>
    <property type="match status" value="1"/>
</dbReference>
<dbReference type="Pfam" id="PF06537">
    <property type="entry name" value="DHOR"/>
    <property type="match status" value="1"/>
</dbReference>
<dbReference type="PANTHER" id="PTHR30600:SF4">
    <property type="entry name" value="CYTOCHROME C DOMAIN-CONTAINING PROTEIN"/>
    <property type="match status" value="1"/>
</dbReference>
<dbReference type="InterPro" id="IPR051395">
    <property type="entry name" value="Cytochrome_c_Peroxidase/MauG"/>
</dbReference>
<reference evidence="7 8" key="1">
    <citation type="journal article" date="2007" name="Appl. Environ. Microbiol.">
        <title>Rhizobial factors required for stem nodule maturation and maintenance in Sesbania rostrata-Azorhizobium caulinodans ORS571 symbiosis.</title>
        <authorList>
            <person name="Suzuki S."/>
            <person name="Aono T."/>
            <person name="Lee KB."/>
            <person name="Suzuki T."/>
            <person name="Liu CT."/>
            <person name="Miwa H."/>
            <person name="Wakao S."/>
            <person name="Iki T."/>
            <person name="Oyaizu H."/>
        </authorList>
    </citation>
    <scope>NUCLEOTIDE SEQUENCE [LARGE SCALE GENOMIC DNA]</scope>
    <source>
        <strain evidence="8">ATCC 43989 / DSM 5975 / JCM 20966 / LMG 6465 / NBRC 14845 / NCIMB 13405 / ORS 571</strain>
    </source>
</reference>
<evidence type="ECO:0000313" key="7">
    <source>
        <dbReference type="EMBL" id="BAF88744.1"/>
    </source>
</evidence>
<feature type="domain" description="Cytochrome c" evidence="6">
    <location>
        <begin position="292"/>
        <end position="414"/>
    </location>
</feature>
<dbReference type="GO" id="GO:0046872">
    <property type="term" value="F:metal ion binding"/>
    <property type="evidence" value="ECO:0007669"/>
    <property type="project" value="UniProtKB-KW"/>
</dbReference>
<reference evidence="8" key="2">
    <citation type="submission" date="2007-04" db="EMBL/GenBank/DDBJ databases">
        <title>Complete genome sequence of the nitrogen-fixing bacterium Azorhizobium caulinodans ORS571.</title>
        <authorList>
            <person name="Lee K.B."/>
            <person name="Backer P.D."/>
            <person name="Aono T."/>
            <person name="Liu C.T."/>
            <person name="Suzuki S."/>
            <person name="Suzuki T."/>
            <person name="Kaneko T."/>
            <person name="Yamada M."/>
            <person name="Tabata S."/>
            <person name="Kupfer D.M."/>
            <person name="Najar F.Z."/>
            <person name="Wiley G.B."/>
            <person name="Roe B."/>
            <person name="Binnewies T."/>
            <person name="Ussery D."/>
            <person name="Vereecke D."/>
            <person name="Gevers D."/>
            <person name="Holsters M."/>
            <person name="Oyaizu H."/>
        </authorList>
    </citation>
    <scope>NUCLEOTIDE SEQUENCE [LARGE SCALE GENOMIC DNA]</scope>
    <source>
        <strain evidence="8">ATCC 43989 / DSM 5975 / JCM 20966 / LMG 6465 / NBRC 14845 / NCIMB 13405 / ORS 571</strain>
    </source>
</reference>
<dbReference type="InterPro" id="IPR010538">
    <property type="entry name" value="DHOR"/>
</dbReference>
<reference evidence="7 8" key="4">
    <citation type="journal article" date="2009" name="Appl. Environ. Microbiol.">
        <title>Comparative genome-wide transcriptional profiling of Azorhizobium caulinodans ORS571 grown under free-living and symbiotic conditions.</title>
        <authorList>
            <person name="Tsukada S."/>
            <person name="Aono T."/>
            <person name="Akiba N."/>
            <person name="Lee KB."/>
            <person name="Liu CT."/>
            <person name="Toyazaki H."/>
            <person name="Oyaizu H."/>
        </authorList>
    </citation>
    <scope>NUCLEOTIDE SEQUENCE [LARGE SCALE GENOMIC DNA]</scope>
    <source>
        <strain evidence="8">ATCC 43989 / DSM 5975 / JCM 20966 / LMG 6465 / NBRC 14845 / NCIMB 13405 / ORS 571</strain>
    </source>
</reference>
<dbReference type="eggNOG" id="COG3488">
    <property type="taxonomic scope" value="Bacteria"/>
</dbReference>
<proteinExistence type="predicted"/>
<keyword evidence="5" id="KW-0732">Signal</keyword>
<dbReference type="SUPFAM" id="SSF46626">
    <property type="entry name" value="Cytochrome c"/>
    <property type="match status" value="1"/>
</dbReference>
<keyword evidence="2 4" id="KW-0479">Metal-binding</keyword>
<feature type="chain" id="PRO_5002723493" evidence="5">
    <location>
        <begin position="28"/>
        <end position="414"/>
    </location>
</feature>
<keyword evidence="3 4" id="KW-0408">Iron</keyword>
<dbReference type="Gene3D" id="1.10.760.10">
    <property type="entry name" value="Cytochrome c-like domain"/>
    <property type="match status" value="1"/>
</dbReference>
<accession>A8I956</accession>
<name>A8I956_AZOC5</name>
<organism evidence="7 8">
    <name type="scientific">Azorhizobium caulinodans (strain ATCC 43989 / DSM 5975 / JCM 20966 / LMG 6465 / NBRC 14845 / NCIMB 13405 / ORS 571)</name>
    <dbReference type="NCBI Taxonomy" id="438753"/>
    <lineage>
        <taxon>Bacteria</taxon>
        <taxon>Pseudomonadati</taxon>
        <taxon>Pseudomonadota</taxon>
        <taxon>Alphaproteobacteria</taxon>
        <taxon>Hyphomicrobiales</taxon>
        <taxon>Xanthobacteraceae</taxon>
        <taxon>Azorhizobium</taxon>
    </lineage>
</organism>
<dbReference type="STRING" id="438753.AZC_2746"/>
<feature type="signal peptide" evidence="5">
    <location>
        <begin position="1"/>
        <end position="27"/>
    </location>
</feature>
<evidence type="ECO:0000256" key="3">
    <source>
        <dbReference type="ARBA" id="ARBA00023004"/>
    </source>
</evidence>
<gene>
    <name evidence="7" type="ordered locus">AZC_2746</name>
</gene>
<keyword evidence="8" id="KW-1185">Reference proteome</keyword>
<evidence type="ECO:0000256" key="5">
    <source>
        <dbReference type="SAM" id="SignalP"/>
    </source>
</evidence>
<dbReference type="RefSeq" id="WP_012171270.1">
    <property type="nucleotide sequence ID" value="NC_009937.1"/>
</dbReference>
<evidence type="ECO:0000259" key="6">
    <source>
        <dbReference type="PROSITE" id="PS51007"/>
    </source>
</evidence>
<keyword evidence="1 4" id="KW-0349">Heme</keyword>